<comment type="caution">
    <text evidence="2">The sequence shown here is derived from an EMBL/GenBank/DDBJ whole genome shotgun (WGS) entry which is preliminary data.</text>
</comment>
<accession>X1LSR1</accession>
<feature type="non-terminal residue" evidence="2">
    <location>
        <position position="1"/>
    </location>
</feature>
<dbReference type="AlphaFoldDB" id="X1LSR1"/>
<keyword evidence="1" id="KW-0812">Transmembrane</keyword>
<keyword evidence="1" id="KW-1133">Transmembrane helix</keyword>
<reference evidence="2" key="1">
    <citation type="journal article" date="2014" name="Front. Microbiol.">
        <title>High frequency of phylogenetically diverse reductive dehalogenase-homologous genes in deep subseafloor sedimentary metagenomes.</title>
        <authorList>
            <person name="Kawai M."/>
            <person name="Futagami T."/>
            <person name="Toyoda A."/>
            <person name="Takaki Y."/>
            <person name="Nishi S."/>
            <person name="Hori S."/>
            <person name="Arai W."/>
            <person name="Tsubouchi T."/>
            <person name="Morono Y."/>
            <person name="Uchiyama I."/>
            <person name="Ito T."/>
            <person name="Fujiyama A."/>
            <person name="Inagaki F."/>
            <person name="Takami H."/>
        </authorList>
    </citation>
    <scope>NUCLEOTIDE SEQUENCE</scope>
    <source>
        <strain evidence="2">Expedition CK06-06</strain>
    </source>
</reference>
<organism evidence="2">
    <name type="scientific">marine sediment metagenome</name>
    <dbReference type="NCBI Taxonomy" id="412755"/>
    <lineage>
        <taxon>unclassified sequences</taxon>
        <taxon>metagenomes</taxon>
        <taxon>ecological metagenomes</taxon>
    </lineage>
</organism>
<feature type="transmembrane region" description="Helical" evidence="1">
    <location>
        <begin position="107"/>
        <end position="127"/>
    </location>
</feature>
<name>X1LSR1_9ZZZZ</name>
<keyword evidence="1" id="KW-0472">Membrane</keyword>
<gene>
    <name evidence="2" type="ORF">S06H3_07185</name>
</gene>
<evidence type="ECO:0000256" key="1">
    <source>
        <dbReference type="SAM" id="Phobius"/>
    </source>
</evidence>
<dbReference type="EMBL" id="BARV01002881">
    <property type="protein sequence ID" value="GAH97173.1"/>
    <property type="molecule type" value="Genomic_DNA"/>
</dbReference>
<evidence type="ECO:0000313" key="2">
    <source>
        <dbReference type="EMBL" id="GAH97173.1"/>
    </source>
</evidence>
<protein>
    <submittedName>
        <fullName evidence="2">Uncharacterized protein</fullName>
    </submittedName>
</protein>
<sequence>PDPIETGKYYEHVYDLYAMEDVGVEEARSWVYAAMNEALRKLDLTLYDMGGKGARGMFCVIFYNIGPTIRKHSDLDAQFGSELSTASGYSVTGTDALFMNEWVAKKFAWWLLGIGAAIASVAIGTAAKKRKK</sequence>
<proteinExistence type="predicted"/>